<dbReference type="InterPro" id="IPR000086">
    <property type="entry name" value="NUDIX_hydrolase_dom"/>
</dbReference>
<organism evidence="13 14">
    <name type="scientific">Cephus cinctus</name>
    <name type="common">Wheat stem sawfly</name>
    <dbReference type="NCBI Taxonomy" id="211228"/>
    <lineage>
        <taxon>Eukaryota</taxon>
        <taxon>Metazoa</taxon>
        <taxon>Ecdysozoa</taxon>
        <taxon>Arthropoda</taxon>
        <taxon>Hexapoda</taxon>
        <taxon>Insecta</taxon>
        <taxon>Pterygota</taxon>
        <taxon>Neoptera</taxon>
        <taxon>Endopterygota</taxon>
        <taxon>Hymenoptera</taxon>
        <taxon>Cephoidea</taxon>
        <taxon>Cephidae</taxon>
        <taxon>Cephus</taxon>
    </lineage>
</organism>
<keyword evidence="7" id="KW-0496">Mitochondrion</keyword>
<dbReference type="FunFam" id="3.90.79.10:FF:000027">
    <property type="entry name" value="nucleoside diphosphate-linked moiety X motif 6"/>
    <property type="match status" value="1"/>
</dbReference>
<comment type="similarity">
    <text evidence="4 11">Belongs to the Nudix hydrolase family.</text>
</comment>
<evidence type="ECO:0000256" key="11">
    <source>
        <dbReference type="RuleBase" id="RU003476"/>
    </source>
</evidence>
<dbReference type="InterPro" id="IPR020476">
    <property type="entry name" value="Nudix_hydrolase"/>
</dbReference>
<evidence type="ECO:0000256" key="1">
    <source>
        <dbReference type="ARBA" id="ARBA00004123"/>
    </source>
</evidence>
<comment type="subcellular location">
    <subcellularLocation>
        <location evidence="3">Cytoplasm</location>
    </subcellularLocation>
    <subcellularLocation>
        <location evidence="2">Mitochondrion</location>
    </subcellularLocation>
    <subcellularLocation>
        <location evidence="1">Nucleus</location>
    </subcellularLocation>
</comment>
<reference evidence="14" key="1">
    <citation type="submission" date="2025-08" db="UniProtKB">
        <authorList>
            <consortium name="RefSeq"/>
        </authorList>
    </citation>
    <scope>IDENTIFICATION</scope>
</reference>
<dbReference type="GO" id="GO:0005634">
    <property type="term" value="C:nucleus"/>
    <property type="evidence" value="ECO:0007669"/>
    <property type="project" value="UniProtKB-SubCell"/>
</dbReference>
<dbReference type="PANTHER" id="PTHR13994:SF13">
    <property type="entry name" value="FI03680P"/>
    <property type="match status" value="1"/>
</dbReference>
<accession>A0AAJ7R700</accession>
<dbReference type="InterPro" id="IPR040618">
    <property type="entry name" value="Pre-Nudix"/>
</dbReference>
<keyword evidence="8" id="KW-0539">Nucleus</keyword>
<proteinExistence type="inferred from homology"/>
<keyword evidence="5" id="KW-0963">Cytoplasm</keyword>
<dbReference type="AlphaFoldDB" id="A0AAJ7R700"/>
<name>A0AAJ7R700_CEPCN</name>
<dbReference type="InterPro" id="IPR003293">
    <property type="entry name" value="Nudix_hydrolase6-like"/>
</dbReference>
<evidence type="ECO:0000259" key="12">
    <source>
        <dbReference type="PROSITE" id="PS51462"/>
    </source>
</evidence>
<comment type="function">
    <text evidence="9">May contribute to the regulation of cell proliferation.</text>
</comment>
<keyword evidence="13" id="KW-1185">Reference proteome</keyword>
<dbReference type="PRINTS" id="PR01356">
    <property type="entry name" value="GFGPROTEIN"/>
</dbReference>
<evidence type="ECO:0000313" key="13">
    <source>
        <dbReference type="Proteomes" id="UP000694920"/>
    </source>
</evidence>
<feature type="domain" description="Nudix hydrolase" evidence="12">
    <location>
        <begin position="134"/>
        <end position="265"/>
    </location>
</feature>
<keyword evidence="6 11" id="KW-0378">Hydrolase</keyword>
<dbReference type="KEGG" id="ccin:107274895"/>
<dbReference type="RefSeq" id="XP_024935502.1">
    <property type="nucleotide sequence ID" value="XM_025079734.1"/>
</dbReference>
<evidence type="ECO:0000256" key="2">
    <source>
        <dbReference type="ARBA" id="ARBA00004173"/>
    </source>
</evidence>
<dbReference type="PROSITE" id="PS00893">
    <property type="entry name" value="NUDIX_BOX"/>
    <property type="match status" value="1"/>
</dbReference>
<dbReference type="Pfam" id="PF18290">
    <property type="entry name" value="Nudix_hydro"/>
    <property type="match status" value="1"/>
</dbReference>
<dbReference type="GO" id="GO:0051287">
    <property type="term" value="F:NAD binding"/>
    <property type="evidence" value="ECO:0007669"/>
    <property type="project" value="TreeGrafter"/>
</dbReference>
<dbReference type="Gene3D" id="3.90.79.10">
    <property type="entry name" value="Nucleoside Triphosphate Pyrophosphohydrolase"/>
    <property type="match status" value="1"/>
</dbReference>
<dbReference type="GO" id="GO:0047631">
    <property type="term" value="F:ADP-ribose diphosphatase activity"/>
    <property type="evidence" value="ECO:0007669"/>
    <property type="project" value="TreeGrafter"/>
</dbReference>
<sequence>MLNTSTSLFLRLSKLSTKHIVILKDSRICLTTISNRMVDITFKGHGDRYDGITVDSDVEPCQLPAFLKRLQASLEQWKKEKKRTIWFRISLPYASWIPILTENGFKFHNAREHHVTLYRWLSDDEFCNVPPYAHTLLGVGAFVYRENTNEVLVIKERHSPIVTLWKLPGGYLEPGENISDAAVREILEETGIQAEFKSLVTFRHGHKYAFGCSDIYMIAYMVPQTFEIQKCNQEISECIWMKLNEYAEHPEVHENNKEFARHFIDFLNHRKSIVVSYERHPLSKEPICVYSISTIPNKYRTPKMELKPSYKAHIQNRWIDMHMNVRTGYTSFTPRFNFSLRLFFSNDLTLRGHG</sequence>
<evidence type="ECO:0000256" key="4">
    <source>
        <dbReference type="ARBA" id="ARBA00005582"/>
    </source>
</evidence>
<dbReference type="GO" id="GO:0035529">
    <property type="term" value="F:NADH pyrophosphatase activity"/>
    <property type="evidence" value="ECO:0007669"/>
    <property type="project" value="TreeGrafter"/>
</dbReference>
<dbReference type="PRINTS" id="PR00502">
    <property type="entry name" value="NUDIXFAMILY"/>
</dbReference>
<dbReference type="PROSITE" id="PS51462">
    <property type="entry name" value="NUDIX"/>
    <property type="match status" value="1"/>
</dbReference>
<dbReference type="InterPro" id="IPR015797">
    <property type="entry name" value="NUDIX_hydrolase-like_dom_sf"/>
</dbReference>
<dbReference type="PANTHER" id="PTHR13994">
    <property type="entry name" value="NUDIX HYDROLASE RELATED"/>
    <property type="match status" value="1"/>
</dbReference>
<protein>
    <recommendedName>
        <fullName evidence="10">Nucleoside diphosphate-linked moiety X motif 6</fullName>
    </recommendedName>
</protein>
<evidence type="ECO:0000256" key="9">
    <source>
        <dbReference type="ARBA" id="ARBA00057091"/>
    </source>
</evidence>
<dbReference type="Gene3D" id="3.40.630.30">
    <property type="match status" value="1"/>
</dbReference>
<evidence type="ECO:0000256" key="7">
    <source>
        <dbReference type="ARBA" id="ARBA00023128"/>
    </source>
</evidence>
<dbReference type="Proteomes" id="UP000694920">
    <property type="component" value="Unplaced"/>
</dbReference>
<evidence type="ECO:0000256" key="10">
    <source>
        <dbReference type="ARBA" id="ARBA00068898"/>
    </source>
</evidence>
<dbReference type="SUPFAM" id="SSF55811">
    <property type="entry name" value="Nudix"/>
    <property type="match status" value="1"/>
</dbReference>
<evidence type="ECO:0000256" key="8">
    <source>
        <dbReference type="ARBA" id="ARBA00023242"/>
    </source>
</evidence>
<dbReference type="Pfam" id="PF00293">
    <property type="entry name" value="NUDIX"/>
    <property type="match status" value="1"/>
</dbReference>
<gene>
    <name evidence="14" type="primary">LOC107274895</name>
</gene>
<evidence type="ECO:0000256" key="6">
    <source>
        <dbReference type="ARBA" id="ARBA00022801"/>
    </source>
</evidence>
<evidence type="ECO:0000313" key="14">
    <source>
        <dbReference type="RefSeq" id="XP_024935502.1"/>
    </source>
</evidence>
<evidence type="ECO:0000256" key="3">
    <source>
        <dbReference type="ARBA" id="ARBA00004496"/>
    </source>
</evidence>
<evidence type="ECO:0000256" key="5">
    <source>
        <dbReference type="ARBA" id="ARBA00022490"/>
    </source>
</evidence>
<dbReference type="GO" id="GO:0005739">
    <property type="term" value="C:mitochondrion"/>
    <property type="evidence" value="ECO:0007669"/>
    <property type="project" value="UniProtKB-SubCell"/>
</dbReference>
<dbReference type="InterPro" id="IPR020084">
    <property type="entry name" value="NUDIX_hydrolase_CS"/>
</dbReference>
<dbReference type="GeneID" id="107274895"/>
<dbReference type="CDD" id="cd04670">
    <property type="entry name" value="NUDIX_ASFGF2_Nudt6"/>
    <property type="match status" value="1"/>
</dbReference>